<dbReference type="InterPro" id="IPR004680">
    <property type="entry name" value="Cit_transptr-like_dom"/>
</dbReference>
<keyword evidence="4" id="KW-1003">Cell membrane</keyword>
<accession>A0A7J3MWN4</accession>
<dbReference type="PANTHER" id="PTHR43568:SF1">
    <property type="entry name" value="P PROTEIN"/>
    <property type="match status" value="1"/>
</dbReference>
<gene>
    <name evidence="10" type="ORF">ENT99_00050</name>
    <name evidence="11" type="ORF">ENU64_00745</name>
</gene>
<organism evidence="11">
    <name type="scientific">Ignisphaera aggregans</name>
    <dbReference type="NCBI Taxonomy" id="334771"/>
    <lineage>
        <taxon>Archaea</taxon>
        <taxon>Thermoproteota</taxon>
        <taxon>Thermoprotei</taxon>
        <taxon>Desulfurococcales</taxon>
        <taxon>Desulfurococcaceae</taxon>
        <taxon>Ignisphaera</taxon>
    </lineage>
</organism>
<reference evidence="11" key="1">
    <citation type="journal article" date="2020" name="mSystems">
        <title>Genome- and Community-Level Interaction Insights into Carbon Utilization and Element Cycling Functions of Hydrothermarchaeota in Hydrothermal Sediment.</title>
        <authorList>
            <person name="Zhou Z."/>
            <person name="Liu Y."/>
            <person name="Xu W."/>
            <person name="Pan J."/>
            <person name="Luo Z.H."/>
            <person name="Li M."/>
        </authorList>
    </citation>
    <scope>NUCLEOTIDE SEQUENCE [LARGE SCALE GENOMIC DNA]</scope>
    <source>
        <strain evidence="10">SpSt-629</strain>
        <strain evidence="11">SpSt-688</strain>
    </source>
</reference>
<feature type="transmembrane region" description="Helical" evidence="8">
    <location>
        <begin position="246"/>
        <end position="265"/>
    </location>
</feature>
<dbReference type="Pfam" id="PF03600">
    <property type="entry name" value="CitMHS"/>
    <property type="match status" value="1"/>
</dbReference>
<evidence type="ECO:0000256" key="5">
    <source>
        <dbReference type="ARBA" id="ARBA00022692"/>
    </source>
</evidence>
<feature type="transmembrane region" description="Helical" evidence="8">
    <location>
        <begin position="177"/>
        <end position="198"/>
    </location>
</feature>
<dbReference type="InterPro" id="IPR000802">
    <property type="entry name" value="Arsenical_pump_ArsB"/>
</dbReference>
<evidence type="ECO:0000259" key="9">
    <source>
        <dbReference type="Pfam" id="PF03600"/>
    </source>
</evidence>
<feature type="transmembrane region" description="Helical" evidence="8">
    <location>
        <begin position="322"/>
        <end position="340"/>
    </location>
</feature>
<dbReference type="AlphaFoldDB" id="A0A7J3MWN4"/>
<evidence type="ECO:0000256" key="6">
    <source>
        <dbReference type="ARBA" id="ARBA00022989"/>
    </source>
</evidence>
<dbReference type="GO" id="GO:0005886">
    <property type="term" value="C:plasma membrane"/>
    <property type="evidence" value="ECO:0007669"/>
    <property type="project" value="UniProtKB-SubCell"/>
</dbReference>
<feature type="transmembrane region" description="Helical" evidence="8">
    <location>
        <begin position="413"/>
        <end position="432"/>
    </location>
</feature>
<dbReference type="EMBL" id="DTAU01000003">
    <property type="protein sequence ID" value="HFQ78080.1"/>
    <property type="molecule type" value="Genomic_DNA"/>
</dbReference>
<sequence>MYAELVLLSLAVLVAFLVWGKVERHWVGLGIALFLIASGTLSVSEALDYIDWDVLGLILGVSIYTVYIEKSGVTYISARYIVKRTGYSLYATLFTISLVAGMVSVFMENVSVVFLFYPIVFSLSRLLGIEPTIPMIFVALSSNIAGSATMIGDPPALITAGAFKLSFTDFIVYRGKLSMFFFTIISMVSAIAVSSYIVSKKAKIGNRSGPSEKLDVLEDVSIDRVFAIEATLFLIIKILLLSVRNIIILPLSFSAAIAVGGLTIVRLIHRDSDSVKKAFKQGFEWRLLIFLATIFVLSRAFEKHGIAKRFGEYIVYRLGKDLFRITSLIIWLCSFFSAVIDNVPITLTMIPVVKASSTLLNQDPVVLMWAALVGITLGGNLTYIGASANVAAVRILEKNNHDVTFTEFMKISIIYNSVSILIAWFLYTIIYIV</sequence>
<comment type="caution">
    <text evidence="11">The sequence shown here is derived from an EMBL/GenBank/DDBJ whole genome shotgun (WGS) entry which is preliminary data.</text>
</comment>
<evidence type="ECO:0000256" key="7">
    <source>
        <dbReference type="ARBA" id="ARBA00023136"/>
    </source>
</evidence>
<evidence type="ECO:0000256" key="4">
    <source>
        <dbReference type="ARBA" id="ARBA00022475"/>
    </source>
</evidence>
<feature type="transmembrane region" description="Helical" evidence="8">
    <location>
        <begin position="87"/>
        <end position="106"/>
    </location>
</feature>
<dbReference type="GO" id="GO:0015105">
    <property type="term" value="F:arsenite transmembrane transporter activity"/>
    <property type="evidence" value="ECO:0007669"/>
    <property type="project" value="InterPro"/>
</dbReference>
<comment type="subcellular location">
    <subcellularLocation>
        <location evidence="1">Cell membrane</location>
        <topology evidence="1">Multi-pass membrane protein</topology>
    </subcellularLocation>
</comment>
<evidence type="ECO:0000313" key="10">
    <source>
        <dbReference type="EMBL" id="HFQ78080.1"/>
    </source>
</evidence>
<dbReference type="EMBL" id="DTDH01000020">
    <property type="protein sequence ID" value="HGT97943.1"/>
    <property type="molecule type" value="Genomic_DNA"/>
</dbReference>
<keyword evidence="7 8" id="KW-0472">Membrane</keyword>
<name>A0A7J3MWN4_9CREN</name>
<dbReference type="InterPro" id="IPR051475">
    <property type="entry name" value="Diverse_Ion_Transporter"/>
</dbReference>
<feature type="transmembrane region" description="Helical" evidence="8">
    <location>
        <begin position="136"/>
        <end position="157"/>
    </location>
</feature>
<feature type="domain" description="Citrate transporter-like" evidence="9">
    <location>
        <begin position="15"/>
        <end position="374"/>
    </location>
</feature>
<proteinExistence type="inferred from homology"/>
<keyword evidence="3" id="KW-0813">Transport</keyword>
<keyword evidence="5 8" id="KW-0812">Transmembrane</keyword>
<evidence type="ECO:0000313" key="11">
    <source>
        <dbReference type="EMBL" id="HGT97943.1"/>
    </source>
</evidence>
<evidence type="ECO:0000256" key="1">
    <source>
        <dbReference type="ARBA" id="ARBA00004651"/>
    </source>
</evidence>
<evidence type="ECO:0000256" key="8">
    <source>
        <dbReference type="SAM" id="Phobius"/>
    </source>
</evidence>
<protein>
    <submittedName>
        <fullName evidence="11">Citrate transporter</fullName>
    </submittedName>
</protein>
<feature type="transmembrane region" description="Helical" evidence="8">
    <location>
        <begin position="112"/>
        <end position="129"/>
    </location>
</feature>
<feature type="transmembrane region" description="Helical" evidence="8">
    <location>
        <begin position="285"/>
        <end position="301"/>
    </location>
</feature>
<keyword evidence="6 8" id="KW-1133">Transmembrane helix</keyword>
<feature type="transmembrane region" description="Helical" evidence="8">
    <location>
        <begin position="366"/>
        <end position="392"/>
    </location>
</feature>
<feature type="transmembrane region" description="Helical" evidence="8">
    <location>
        <begin position="49"/>
        <end position="67"/>
    </location>
</feature>
<dbReference type="PANTHER" id="PTHR43568">
    <property type="entry name" value="P PROTEIN"/>
    <property type="match status" value="1"/>
</dbReference>
<dbReference type="PRINTS" id="PR00758">
    <property type="entry name" value="ARSENICPUMP"/>
</dbReference>
<evidence type="ECO:0000256" key="3">
    <source>
        <dbReference type="ARBA" id="ARBA00022448"/>
    </source>
</evidence>
<evidence type="ECO:0000256" key="2">
    <source>
        <dbReference type="ARBA" id="ARBA00009843"/>
    </source>
</evidence>
<comment type="similarity">
    <text evidence="2">Belongs to the CitM (TC 2.A.11) transporter family.</text>
</comment>